<accession>A0ABQ1EUI4</accession>
<comment type="caution">
    <text evidence="1">The sequence shown here is derived from an EMBL/GenBank/DDBJ whole genome shotgun (WGS) entry which is preliminary data.</text>
</comment>
<name>A0ABQ1EUI4_9BACL</name>
<dbReference type="Proteomes" id="UP000615455">
    <property type="component" value="Unassembled WGS sequence"/>
</dbReference>
<reference evidence="2" key="1">
    <citation type="journal article" date="2019" name="Int. J. Syst. Evol. Microbiol.">
        <title>The Global Catalogue of Microorganisms (GCM) 10K type strain sequencing project: providing services to taxonomists for standard genome sequencing and annotation.</title>
        <authorList>
            <consortium name="The Broad Institute Genomics Platform"/>
            <consortium name="The Broad Institute Genome Sequencing Center for Infectious Disease"/>
            <person name="Wu L."/>
            <person name="Ma J."/>
        </authorList>
    </citation>
    <scope>NUCLEOTIDE SEQUENCE [LARGE SCALE GENOMIC DNA]</scope>
    <source>
        <strain evidence="2">CGMCC 1.15043</strain>
    </source>
</reference>
<evidence type="ECO:0000313" key="2">
    <source>
        <dbReference type="Proteomes" id="UP000615455"/>
    </source>
</evidence>
<gene>
    <name evidence="1" type="ORF">GCM10008018_36510</name>
</gene>
<organism evidence="1 2">
    <name type="scientific">Paenibacillus marchantiophytorum</name>
    <dbReference type="NCBI Taxonomy" id="1619310"/>
    <lineage>
        <taxon>Bacteria</taxon>
        <taxon>Bacillati</taxon>
        <taxon>Bacillota</taxon>
        <taxon>Bacilli</taxon>
        <taxon>Bacillales</taxon>
        <taxon>Paenibacillaceae</taxon>
        <taxon>Paenibacillus</taxon>
    </lineage>
</organism>
<protein>
    <submittedName>
        <fullName evidence="1">Uncharacterized protein</fullName>
    </submittedName>
</protein>
<proteinExistence type="predicted"/>
<sequence>MILHYNIKSKPTTVLFYNLSPYHNTTNTAMIDYQHNRHSPQHFTSPHKINIQVEQIFLEGSASPICIIRQ</sequence>
<evidence type="ECO:0000313" key="1">
    <source>
        <dbReference type="EMBL" id="GFZ87035.1"/>
    </source>
</evidence>
<dbReference type="EMBL" id="BMHE01000018">
    <property type="protein sequence ID" value="GFZ87035.1"/>
    <property type="molecule type" value="Genomic_DNA"/>
</dbReference>
<keyword evidence="2" id="KW-1185">Reference proteome</keyword>